<evidence type="ECO:0000313" key="2">
    <source>
        <dbReference type="EMBL" id="KAL0488602.1"/>
    </source>
</evidence>
<sequence length="62" mass="7004">MDTFSREDNINKEANAQQKHNELPNFKNDDANTKPTESLHQSGSAGFKTTYDADYKAPEKTL</sequence>
<organism evidence="2 3">
    <name type="scientific">Acrasis kona</name>
    <dbReference type="NCBI Taxonomy" id="1008807"/>
    <lineage>
        <taxon>Eukaryota</taxon>
        <taxon>Discoba</taxon>
        <taxon>Heterolobosea</taxon>
        <taxon>Tetramitia</taxon>
        <taxon>Eutetramitia</taxon>
        <taxon>Acrasidae</taxon>
        <taxon>Acrasis</taxon>
    </lineage>
</organism>
<dbReference type="Proteomes" id="UP001431209">
    <property type="component" value="Unassembled WGS sequence"/>
</dbReference>
<keyword evidence="3" id="KW-1185">Reference proteome</keyword>
<comment type="caution">
    <text evidence="2">The sequence shown here is derived from an EMBL/GenBank/DDBJ whole genome shotgun (WGS) entry which is preliminary data.</text>
</comment>
<gene>
    <name evidence="2" type="ORF">AKO1_015693</name>
</gene>
<feature type="compositionally biased region" description="Polar residues" evidence="1">
    <location>
        <begin position="33"/>
        <end position="44"/>
    </location>
</feature>
<accession>A0AAW2ZIY9</accession>
<evidence type="ECO:0000313" key="3">
    <source>
        <dbReference type="Proteomes" id="UP001431209"/>
    </source>
</evidence>
<feature type="region of interest" description="Disordered" evidence="1">
    <location>
        <begin position="1"/>
        <end position="62"/>
    </location>
</feature>
<proteinExistence type="predicted"/>
<feature type="compositionally biased region" description="Basic and acidic residues" evidence="1">
    <location>
        <begin position="1"/>
        <end position="11"/>
    </location>
</feature>
<reference evidence="2 3" key="1">
    <citation type="submission" date="2024-03" db="EMBL/GenBank/DDBJ databases">
        <title>The Acrasis kona genome and developmental transcriptomes reveal deep origins of eukaryotic multicellular pathways.</title>
        <authorList>
            <person name="Sheikh S."/>
            <person name="Fu C.-J."/>
            <person name="Brown M.W."/>
            <person name="Baldauf S.L."/>
        </authorList>
    </citation>
    <scope>NUCLEOTIDE SEQUENCE [LARGE SCALE GENOMIC DNA]</scope>
    <source>
        <strain evidence="2 3">ATCC MYA-3509</strain>
    </source>
</reference>
<feature type="compositionally biased region" description="Basic and acidic residues" evidence="1">
    <location>
        <begin position="51"/>
        <end position="62"/>
    </location>
</feature>
<feature type="compositionally biased region" description="Basic and acidic residues" evidence="1">
    <location>
        <begin position="19"/>
        <end position="32"/>
    </location>
</feature>
<protein>
    <submittedName>
        <fullName evidence="2">Protein translocase subunit SecA</fullName>
    </submittedName>
</protein>
<dbReference type="EMBL" id="JAOPGA020001453">
    <property type="protein sequence ID" value="KAL0488602.1"/>
    <property type="molecule type" value="Genomic_DNA"/>
</dbReference>
<dbReference type="AlphaFoldDB" id="A0AAW2ZIY9"/>
<evidence type="ECO:0000256" key="1">
    <source>
        <dbReference type="SAM" id="MobiDB-lite"/>
    </source>
</evidence>
<name>A0AAW2ZIY9_9EUKA</name>